<sequence>MLKLDNVRLLVTNFDECFLFYRDILEFRVSWGELGGGYASFEAEDGGSFAIFSKDEMAETLGTEHLPSNVEAQDRFALIFRTDDMEAVVGRLRAKGVSLVAEVNDRPEWGIRTAHLRDPEGNLIEIVTPLPKEQWSQGLLEEDRKYE</sequence>
<evidence type="ECO:0000259" key="2">
    <source>
        <dbReference type="PROSITE" id="PS51819"/>
    </source>
</evidence>
<dbReference type="Proteomes" id="UP001601059">
    <property type="component" value="Unassembled WGS sequence"/>
</dbReference>
<proteinExistence type="predicted"/>
<dbReference type="InterPro" id="IPR025870">
    <property type="entry name" value="Glyoxalase-like_dom"/>
</dbReference>
<evidence type="ECO:0000313" key="4">
    <source>
        <dbReference type="Proteomes" id="UP001601059"/>
    </source>
</evidence>
<dbReference type="PROSITE" id="PS51819">
    <property type="entry name" value="VOC"/>
    <property type="match status" value="1"/>
</dbReference>
<dbReference type="InterPro" id="IPR037523">
    <property type="entry name" value="VOC_core"/>
</dbReference>
<feature type="domain" description="VOC" evidence="2">
    <location>
        <begin position="3"/>
        <end position="129"/>
    </location>
</feature>
<protein>
    <submittedName>
        <fullName evidence="3">VOC family protein</fullName>
    </submittedName>
</protein>
<keyword evidence="4" id="KW-1185">Reference proteome</keyword>
<dbReference type="SUPFAM" id="SSF54593">
    <property type="entry name" value="Glyoxalase/Bleomycin resistance protein/Dihydroxybiphenyl dioxygenase"/>
    <property type="match status" value="1"/>
</dbReference>
<dbReference type="PANTHER" id="PTHR43048:SF4">
    <property type="entry name" value="RING-CLEAVING DIOXYGENASE-RELATED"/>
    <property type="match status" value="1"/>
</dbReference>
<name>A0ABW6K8V9_9BACI</name>
<evidence type="ECO:0000313" key="3">
    <source>
        <dbReference type="EMBL" id="MFE8700617.1"/>
    </source>
</evidence>
<dbReference type="PANTHER" id="PTHR43048">
    <property type="entry name" value="METHYLMALONYL-COA EPIMERASE"/>
    <property type="match status" value="1"/>
</dbReference>
<dbReference type="EMBL" id="JBIACK010000003">
    <property type="protein sequence ID" value="MFE8700617.1"/>
    <property type="molecule type" value="Genomic_DNA"/>
</dbReference>
<reference evidence="3 4" key="1">
    <citation type="submission" date="2024-08" db="EMBL/GenBank/DDBJ databases">
        <title>Two novel Cytobacillus novel species.</title>
        <authorList>
            <person name="Liu G."/>
        </authorList>
    </citation>
    <scope>NUCLEOTIDE SEQUENCE [LARGE SCALE GENOMIC DNA]</scope>
    <source>
        <strain evidence="3 4">FJAT-54145</strain>
    </source>
</reference>
<keyword evidence="1" id="KW-0479">Metal-binding</keyword>
<dbReference type="Pfam" id="PF12681">
    <property type="entry name" value="Glyoxalase_2"/>
    <property type="match status" value="1"/>
</dbReference>
<comment type="caution">
    <text evidence="3">The sequence shown here is derived from an EMBL/GenBank/DDBJ whole genome shotgun (WGS) entry which is preliminary data.</text>
</comment>
<accession>A0ABW6K8V9</accession>
<dbReference type="Gene3D" id="3.10.180.10">
    <property type="entry name" value="2,3-Dihydroxybiphenyl 1,2-Dioxygenase, domain 1"/>
    <property type="match status" value="1"/>
</dbReference>
<dbReference type="InterPro" id="IPR051785">
    <property type="entry name" value="MMCE/EMCE_epimerase"/>
</dbReference>
<dbReference type="RefSeq" id="WP_389359980.1">
    <property type="nucleotide sequence ID" value="NZ_JBIACK010000003.1"/>
</dbReference>
<dbReference type="InterPro" id="IPR029068">
    <property type="entry name" value="Glyas_Bleomycin-R_OHBP_Dase"/>
</dbReference>
<organism evidence="3 4">
    <name type="scientific">Cytobacillus spartinae</name>
    <dbReference type="NCBI Taxonomy" id="3299023"/>
    <lineage>
        <taxon>Bacteria</taxon>
        <taxon>Bacillati</taxon>
        <taxon>Bacillota</taxon>
        <taxon>Bacilli</taxon>
        <taxon>Bacillales</taxon>
        <taxon>Bacillaceae</taxon>
        <taxon>Cytobacillus</taxon>
    </lineage>
</organism>
<gene>
    <name evidence="3" type="ORF">ACFYKX_08335</name>
</gene>
<evidence type="ECO:0000256" key="1">
    <source>
        <dbReference type="ARBA" id="ARBA00022723"/>
    </source>
</evidence>